<dbReference type="RefSeq" id="WP_227889714.1">
    <property type="nucleotide sequence ID" value="NZ_JAJFZQ010000002.1"/>
</dbReference>
<evidence type="ECO:0000313" key="2">
    <source>
        <dbReference type="EMBL" id="MCC3264862.1"/>
    </source>
</evidence>
<sequence length="382" mass="42317">MTFPPIHGESGEAVVDYFGNLFPNLNVIAVVNQPGLSNVCNAYHGGKVSHRRQSQRPIRQKIGRKMSQLIAGTGSRRLNNETAWWLLTIQPETEEFCDAVVCRIVTPLAAQARVWGAERWAYTRSLNPAAPSVHFGALAPRGAFDRLRSFSQALVDQSHGEMGAMVISDYTAAPPSTRWGKTTVTPGFEAALAKYGGVEGLHLAAEVCEVSSALAAWALSRFPTVNSRATLASLLLFDTCHAMMSGPHSSVWPDRRSISWDYYWDSHLRSSTGHFGPQAAQRREALVTRMAPRIVSAHRLMAATASEPAVENWRRKWSQAIDAYLYRADKERVSRSAQQLTMYQSNELLNRLGLAVRDEATLGLYARSWSKAREADLLQAHP</sequence>
<dbReference type="EMBL" id="JAJFZQ010000002">
    <property type="protein sequence ID" value="MCC3264862.1"/>
    <property type="molecule type" value="Genomic_DNA"/>
</dbReference>
<keyword evidence="3" id="KW-1185">Reference proteome</keyword>
<organism evidence="2 3">
    <name type="scientific">Arthrobacter gengyunqii</name>
    <dbReference type="NCBI Taxonomy" id="2886940"/>
    <lineage>
        <taxon>Bacteria</taxon>
        <taxon>Bacillati</taxon>
        <taxon>Actinomycetota</taxon>
        <taxon>Actinomycetes</taxon>
        <taxon>Micrococcales</taxon>
        <taxon>Micrococcaceae</taxon>
        <taxon>Arthrobacter</taxon>
    </lineage>
</organism>
<evidence type="ECO:0000313" key="3">
    <source>
        <dbReference type="Proteomes" id="UP001139168"/>
    </source>
</evidence>
<dbReference type="Pfam" id="PF14028">
    <property type="entry name" value="Lant_dehydr_C"/>
    <property type="match status" value="1"/>
</dbReference>
<accession>A0ABS8GE06</accession>
<dbReference type="Proteomes" id="UP001139168">
    <property type="component" value="Unassembled WGS sequence"/>
</dbReference>
<name>A0ABS8GE06_9MICC</name>
<dbReference type="InterPro" id="IPR023809">
    <property type="entry name" value="Thiopep_bacteriocin_synth_dom"/>
</dbReference>
<gene>
    <name evidence="2" type="ORF">LJ752_02240</name>
</gene>
<feature type="domain" description="Thiopeptide-type bacteriocin biosynthesis" evidence="1">
    <location>
        <begin position="86"/>
        <end position="362"/>
    </location>
</feature>
<reference evidence="2" key="1">
    <citation type="submission" date="2021-10" db="EMBL/GenBank/DDBJ databases">
        <title>Novel species in genus Arthrobacter.</title>
        <authorList>
            <person name="Liu Y."/>
        </authorList>
    </citation>
    <scope>NUCLEOTIDE SEQUENCE</scope>
    <source>
        <strain evidence="2">Zg-Y786</strain>
    </source>
</reference>
<evidence type="ECO:0000259" key="1">
    <source>
        <dbReference type="Pfam" id="PF14028"/>
    </source>
</evidence>
<proteinExistence type="predicted"/>
<comment type="caution">
    <text evidence="2">The sequence shown here is derived from an EMBL/GenBank/DDBJ whole genome shotgun (WGS) entry which is preliminary data.</text>
</comment>
<protein>
    <recommendedName>
        <fullName evidence="1">Thiopeptide-type bacteriocin biosynthesis domain-containing protein</fullName>
    </recommendedName>
</protein>